<accession>A0A4Q9KZ81</accession>
<dbReference type="VEuPathDB" id="MicrosporidiaDB:CWI36_1213p0010"/>
<reference evidence="1 2" key="1">
    <citation type="submission" date="2017-12" db="EMBL/GenBank/DDBJ databases">
        <authorList>
            <person name="Pombert J.-F."/>
            <person name="Haag K.L."/>
            <person name="Ebert D."/>
        </authorList>
    </citation>
    <scope>NUCLEOTIDE SEQUENCE [LARGE SCALE GENOMIC DNA]</scope>
    <source>
        <strain evidence="1">IL-BN-2</strain>
    </source>
</reference>
<dbReference type="Proteomes" id="UP000293045">
    <property type="component" value="Unassembled WGS sequence"/>
</dbReference>
<dbReference type="VEuPathDB" id="MicrosporidiaDB:CWI39_1717p0010"/>
<evidence type="ECO:0000313" key="2">
    <source>
        <dbReference type="Proteomes" id="UP000293045"/>
    </source>
</evidence>
<dbReference type="AlphaFoldDB" id="A0A4Q9KZ81"/>
<comment type="caution">
    <text evidence="1">The sequence shown here is derived from an EMBL/GenBank/DDBJ whole genome shotgun (WGS) entry which is preliminary data.</text>
</comment>
<sequence length="297" mass="35407">MYPTDDTISTEADKNIDEEKEIILPTSVSQGGKKNNQKQQLNQKHIHKISKTTNQISYYSFNNFVGEFFKELSEKKYEEIFFESVIDEDIAFNKLFEESYTCEVKREISLKNRLFSAFITDDSKNDTIYTENDFLKSLNLDFTNTDDLDNLIVELFIQNKIPIYDETEFALNGNEIAKLIVNLKKQVIINNKRKKIFKQILQKRMLFMSFLQALKIIDSKLQKLYLKRNKTKVKSRSNEEYEEIKTLLDIRKHFFELFQDELNHENILFTIDNLFTDHNEQNIKLKDYNPDNYFLED</sequence>
<evidence type="ECO:0000313" key="1">
    <source>
        <dbReference type="EMBL" id="TBU00333.1"/>
    </source>
</evidence>
<dbReference type="Pfam" id="PF10198">
    <property type="entry name" value="Ada3"/>
    <property type="match status" value="1"/>
</dbReference>
<name>A0A4Q9KZ81_9MICR</name>
<protein>
    <submittedName>
        <fullName evidence="1">Uncharacterized protein</fullName>
    </submittedName>
</protein>
<organism evidence="1 2">
    <name type="scientific">Hamiltosporidium magnivora</name>
    <dbReference type="NCBI Taxonomy" id="148818"/>
    <lineage>
        <taxon>Eukaryota</taxon>
        <taxon>Fungi</taxon>
        <taxon>Fungi incertae sedis</taxon>
        <taxon>Microsporidia</taxon>
        <taxon>Dubosqiidae</taxon>
        <taxon>Hamiltosporidium</taxon>
    </lineage>
</organism>
<dbReference type="InterPro" id="IPR019340">
    <property type="entry name" value="Histone_AcTrfase_su3"/>
</dbReference>
<gene>
    <name evidence="1" type="ORF">CWI39_1717p0010</name>
</gene>
<dbReference type="EMBL" id="PIXR01001717">
    <property type="protein sequence ID" value="TBU00333.1"/>
    <property type="molecule type" value="Genomic_DNA"/>
</dbReference>
<proteinExistence type="predicted"/>